<dbReference type="EMBL" id="WKLP01000015">
    <property type="protein sequence ID" value="MRY12034.1"/>
    <property type="molecule type" value="Genomic_DNA"/>
</dbReference>
<keyword evidence="1" id="KW-1133">Transmembrane helix</keyword>
<evidence type="ECO:0000313" key="2">
    <source>
        <dbReference type="EMBL" id="MRY12034.1"/>
    </source>
</evidence>
<dbReference type="RefSeq" id="WP_154278012.1">
    <property type="nucleotide sequence ID" value="NZ_WKLJ01000001.1"/>
</dbReference>
<feature type="transmembrane region" description="Helical" evidence="1">
    <location>
        <begin position="153"/>
        <end position="170"/>
    </location>
</feature>
<evidence type="ECO:0000256" key="1">
    <source>
        <dbReference type="SAM" id="Phobius"/>
    </source>
</evidence>
<dbReference type="AlphaFoldDB" id="A0A6G1ZDJ4"/>
<reference evidence="2" key="1">
    <citation type="journal article" date="2019" name="Nat. Med.">
        <title>A library of human gut bacterial isolates paired with longitudinal multiomics data enables mechanistic microbiome research.</title>
        <authorList>
            <person name="Poyet M."/>
            <person name="Groussin M."/>
            <person name="Gibbons S.M."/>
            <person name="Avila-Pacheco J."/>
            <person name="Jiang X."/>
            <person name="Kearney S.M."/>
            <person name="Perrotta A.R."/>
            <person name="Berdy B."/>
            <person name="Zhao S."/>
            <person name="Lieberman T.D."/>
            <person name="Swanson P.K."/>
            <person name="Smith M."/>
            <person name="Roesemann S."/>
            <person name="Alexander J.E."/>
            <person name="Rich S.A."/>
            <person name="Livny J."/>
            <person name="Vlamakis H."/>
            <person name="Clish C."/>
            <person name="Bullock K."/>
            <person name="Deik A."/>
            <person name="Scott J."/>
            <person name="Pierce K.A."/>
            <person name="Xavier R.J."/>
            <person name="Alm E.J."/>
        </authorList>
    </citation>
    <scope>NUCLEOTIDE SEQUENCE</scope>
    <source>
        <strain evidence="2">BIOML-A4</strain>
    </source>
</reference>
<gene>
    <name evidence="2" type="ORF">GKE01_11200</name>
</gene>
<organism evidence="2">
    <name type="scientific">Parabacteroides goldsteinii</name>
    <dbReference type="NCBI Taxonomy" id="328812"/>
    <lineage>
        <taxon>Bacteria</taxon>
        <taxon>Pseudomonadati</taxon>
        <taxon>Bacteroidota</taxon>
        <taxon>Bacteroidia</taxon>
        <taxon>Bacteroidales</taxon>
        <taxon>Tannerellaceae</taxon>
        <taxon>Parabacteroides</taxon>
    </lineage>
</organism>
<keyword evidence="1" id="KW-0812">Transmembrane</keyword>
<keyword evidence="1" id="KW-0472">Membrane</keyword>
<name>A0A6G1ZDJ4_9BACT</name>
<comment type="caution">
    <text evidence="2">The sequence shown here is derived from an EMBL/GenBank/DDBJ whole genome shotgun (WGS) entry which is preliminary data.</text>
</comment>
<accession>A0A6G1ZDJ4</accession>
<sequence>MMRFEIFKHACRAWRGVLQRSWFALCMAVVLPVLSCRTIKEDTSIRVADSLRWDKKVSVTLATTPLPPVRLTAPLDSLRKLPAGAVYTDSSGGLRVTASLKGDSLCVTAETENLPRLEYQEEESREQTRSGQSESVTVKEPAAVPFWNRLKHGLNGILIAFIIIIIFKRYKQWQKTRKQDRSA</sequence>
<protein>
    <submittedName>
        <fullName evidence="2">Uncharacterized protein</fullName>
    </submittedName>
</protein>
<proteinExistence type="predicted"/>